<evidence type="ECO:0000256" key="3">
    <source>
        <dbReference type="ARBA" id="ARBA00022664"/>
    </source>
</evidence>
<dbReference type="InterPro" id="IPR033757">
    <property type="entry name" value="WTAP"/>
</dbReference>
<evidence type="ECO:0000256" key="4">
    <source>
        <dbReference type="ARBA" id="ARBA00023187"/>
    </source>
</evidence>
<comment type="subcellular location">
    <subcellularLocation>
        <location evidence="1">Nucleus</location>
    </subcellularLocation>
</comment>
<dbReference type="AlphaFoldDB" id="A0A8T0DEG9"/>
<dbReference type="GO" id="GO:0000381">
    <property type="term" value="P:regulation of alternative mRNA splicing, via spliceosome"/>
    <property type="evidence" value="ECO:0007669"/>
    <property type="project" value="InterPro"/>
</dbReference>
<keyword evidence="3" id="KW-0507">mRNA processing</keyword>
<dbReference type="PANTHER" id="PTHR15217:SF0">
    <property type="entry name" value="PRE-MRNA-SPLICING REGULATOR WTAP"/>
    <property type="match status" value="1"/>
</dbReference>
<dbReference type="GO" id="GO:0006397">
    <property type="term" value="P:mRNA processing"/>
    <property type="evidence" value="ECO:0007669"/>
    <property type="project" value="UniProtKB-KW"/>
</dbReference>
<evidence type="ECO:0000313" key="8">
    <source>
        <dbReference type="Proteomes" id="UP000699462"/>
    </source>
</evidence>
<evidence type="ECO:0000256" key="5">
    <source>
        <dbReference type="ARBA" id="ARBA00023242"/>
    </source>
</evidence>
<organism evidence="7 8">
    <name type="scientific">Paragonimus westermani</name>
    <dbReference type="NCBI Taxonomy" id="34504"/>
    <lineage>
        <taxon>Eukaryota</taxon>
        <taxon>Metazoa</taxon>
        <taxon>Spiralia</taxon>
        <taxon>Lophotrochozoa</taxon>
        <taxon>Platyhelminthes</taxon>
        <taxon>Trematoda</taxon>
        <taxon>Digenea</taxon>
        <taxon>Plagiorchiida</taxon>
        <taxon>Troglotremata</taxon>
        <taxon>Troglotrematidae</taxon>
        <taxon>Paragonimus</taxon>
    </lineage>
</organism>
<evidence type="ECO:0000313" key="7">
    <source>
        <dbReference type="EMBL" id="KAF8566203.1"/>
    </source>
</evidence>
<dbReference type="OrthoDB" id="3366661at2759"/>
<protein>
    <submittedName>
        <fullName evidence="7">Uncharacterized protein</fullName>
    </submittedName>
</protein>
<dbReference type="Pfam" id="PF17098">
    <property type="entry name" value="Wtap"/>
    <property type="match status" value="1"/>
</dbReference>
<keyword evidence="4" id="KW-0508">mRNA splicing</keyword>
<comment type="similarity">
    <text evidence="2">Belongs to the fl(2)d family.</text>
</comment>
<keyword evidence="8" id="KW-1185">Reference proteome</keyword>
<evidence type="ECO:0000256" key="1">
    <source>
        <dbReference type="ARBA" id="ARBA00004123"/>
    </source>
</evidence>
<dbReference type="GO" id="GO:0005634">
    <property type="term" value="C:nucleus"/>
    <property type="evidence" value="ECO:0007669"/>
    <property type="project" value="UniProtKB-SubCell"/>
</dbReference>
<feature type="coiled-coil region" evidence="6">
    <location>
        <begin position="182"/>
        <end position="216"/>
    </location>
</feature>
<dbReference type="PANTHER" id="PTHR15217">
    <property type="entry name" value="WILMS' TUMOR 1-ASSOCIATING PROTEIN"/>
    <property type="match status" value="1"/>
</dbReference>
<reference evidence="7 8" key="1">
    <citation type="submission" date="2019-07" db="EMBL/GenBank/DDBJ databases">
        <title>Annotation for the trematode Paragonimus westermani.</title>
        <authorList>
            <person name="Choi Y.-J."/>
        </authorList>
    </citation>
    <scope>NUCLEOTIDE SEQUENCE [LARGE SCALE GENOMIC DNA]</scope>
    <source>
        <strain evidence="7">180907_Pwestermani</strain>
    </source>
</reference>
<keyword evidence="5" id="KW-0539">Nucleus</keyword>
<comment type="caution">
    <text evidence="7">The sequence shown here is derived from an EMBL/GenBank/DDBJ whole genome shotgun (WGS) entry which is preliminary data.</text>
</comment>
<dbReference type="GO" id="GO:0016556">
    <property type="term" value="P:mRNA modification"/>
    <property type="evidence" value="ECO:0007669"/>
    <property type="project" value="InterPro"/>
</dbReference>
<gene>
    <name evidence="7" type="ORF">P879_05099</name>
</gene>
<proteinExistence type="inferred from homology"/>
<evidence type="ECO:0000256" key="2">
    <source>
        <dbReference type="ARBA" id="ARBA00010313"/>
    </source>
</evidence>
<keyword evidence="6" id="KW-0175">Coiled coil</keyword>
<evidence type="ECO:0000256" key="6">
    <source>
        <dbReference type="SAM" id="Coils"/>
    </source>
</evidence>
<accession>A0A8T0DEG9</accession>
<dbReference type="Proteomes" id="UP000699462">
    <property type="component" value="Unassembled WGS sequence"/>
</dbReference>
<name>A0A8T0DEG9_9TREM</name>
<dbReference type="GO" id="GO:0008380">
    <property type="term" value="P:RNA splicing"/>
    <property type="evidence" value="ECO:0007669"/>
    <property type="project" value="UniProtKB-KW"/>
</dbReference>
<dbReference type="EMBL" id="JTDF01005463">
    <property type="protein sequence ID" value="KAF8566203.1"/>
    <property type="molecule type" value="Genomic_DNA"/>
</dbReference>
<sequence>MEEQLQALEMEKSELVLELQRSREKHEKQQEFCLSRLLNADFLLAQLGAILPMRRPPSRNTSASQSGFYFYPSVPCAHLLEPASNVVYAKMHGSMKDAVSRAQQSNDDCVAWKFDPESFNGKRLMSRMRDLLSENETLGRVNQADCVRLLEAEMDAQTTCLKEFSATHEGIDGVLEEAFTDLKGLQTNVLMLHQQIKELESIVAVLQSELEANRSESQSP</sequence>